<protein>
    <submittedName>
        <fullName evidence="1">Uncharacterized protein</fullName>
    </submittedName>
</protein>
<sequence length="11" mass="1317">MHRAGSDTRWT</sequence>
<proteinExistence type="predicted"/>
<name>A0A5K1BZL3_9MAGN</name>
<reference evidence="1" key="1">
    <citation type="submission" date="2019-09" db="EMBL/GenBank/DDBJ databases">
        <authorList>
            <person name="Zhang L."/>
        </authorList>
    </citation>
    <scope>NUCLEOTIDE SEQUENCE</scope>
</reference>
<organism evidence="1">
    <name type="scientific">Nymphaea colorata</name>
    <name type="common">pocket water lily</name>
    <dbReference type="NCBI Taxonomy" id="210225"/>
    <lineage>
        <taxon>Eukaryota</taxon>
        <taxon>Viridiplantae</taxon>
        <taxon>Streptophyta</taxon>
        <taxon>Embryophyta</taxon>
        <taxon>Tracheophyta</taxon>
        <taxon>Spermatophyta</taxon>
        <taxon>Magnoliopsida</taxon>
        <taxon>Nymphaeales</taxon>
        <taxon>Nymphaeaceae</taxon>
        <taxon>Nymphaea</taxon>
    </lineage>
</organism>
<dbReference type="EMBL" id="LR721782">
    <property type="protein sequence ID" value="VVW21836.1"/>
    <property type="molecule type" value="Genomic_DNA"/>
</dbReference>
<evidence type="ECO:0000313" key="1">
    <source>
        <dbReference type="EMBL" id="VVW21836.1"/>
    </source>
</evidence>
<accession>A0A5K1BZL3</accession>
<gene>
    <name evidence="1" type="ORF">NYM_LOCUS17554</name>
</gene>